<evidence type="ECO:0000313" key="1">
    <source>
        <dbReference type="EMBL" id="CAF3179453.1"/>
    </source>
</evidence>
<evidence type="ECO:0000313" key="9">
    <source>
        <dbReference type="Proteomes" id="UP000663869"/>
    </source>
</evidence>
<dbReference type="EMBL" id="CAJOBO010002600">
    <property type="protein sequence ID" value="CAF4459619.1"/>
    <property type="molecule type" value="Genomic_DNA"/>
</dbReference>
<comment type="caution">
    <text evidence="3">The sequence shown here is derived from an EMBL/GenBank/DDBJ whole genome shotgun (WGS) entry which is preliminary data.</text>
</comment>
<dbReference type="EMBL" id="CAJOBR010005715">
    <property type="protein sequence ID" value="CAF4826644.1"/>
    <property type="molecule type" value="Genomic_DNA"/>
</dbReference>
<evidence type="ECO:0000313" key="7">
    <source>
        <dbReference type="EMBL" id="CAF4546475.1"/>
    </source>
</evidence>
<dbReference type="EMBL" id="CAJNYT010002208">
    <property type="protein sequence ID" value="CAF3456172.1"/>
    <property type="molecule type" value="Genomic_DNA"/>
</dbReference>
<gene>
    <name evidence="3" type="ORF">FME351_LOCUS20734</name>
    <name evidence="2" type="ORF">GRG538_LOCUS14599</name>
    <name evidence="5" type="ORF">HFQ381_LOCUS24541</name>
    <name evidence="4" type="ORF">LUA448_LOCUS29648</name>
    <name evidence="8" type="ORF">QYT958_LOCUS25407</name>
    <name evidence="1" type="ORF">TIS948_LOCUS11262</name>
    <name evidence="7" type="ORF">TSG867_LOCUS24348</name>
    <name evidence="6" type="ORF">UJA718_LOCUS26132</name>
</gene>
<dbReference type="EMBL" id="CAJOBQ010002216">
    <property type="protein sequence ID" value="CAF4546475.1"/>
    <property type="molecule type" value="Genomic_DNA"/>
</dbReference>
<evidence type="ECO:0000313" key="6">
    <source>
        <dbReference type="EMBL" id="CAF4498288.1"/>
    </source>
</evidence>
<dbReference type="Proteomes" id="UP000663869">
    <property type="component" value="Unassembled WGS sequence"/>
</dbReference>
<dbReference type="Proteomes" id="UP000663862">
    <property type="component" value="Unassembled WGS sequence"/>
</dbReference>
<proteinExistence type="predicted"/>
<dbReference type="Proteomes" id="UP000663873">
    <property type="component" value="Unassembled WGS sequence"/>
</dbReference>
<dbReference type="EMBL" id="CAJOBP010006676">
    <property type="protein sequence ID" value="CAF4498288.1"/>
    <property type="molecule type" value="Genomic_DNA"/>
</dbReference>
<dbReference type="EMBL" id="CAJNYU010002676">
    <property type="protein sequence ID" value="CAF3576689.1"/>
    <property type="molecule type" value="Genomic_DNA"/>
</dbReference>
<keyword evidence="10" id="KW-1185">Reference proteome</keyword>
<evidence type="ECO:0000313" key="2">
    <source>
        <dbReference type="EMBL" id="CAF3456172.1"/>
    </source>
</evidence>
<dbReference type="Proteomes" id="UP000663851">
    <property type="component" value="Unassembled WGS sequence"/>
</dbReference>
<dbReference type="Proteomes" id="UP000663833">
    <property type="component" value="Unassembled WGS sequence"/>
</dbReference>
<evidence type="ECO:0000313" key="3">
    <source>
        <dbReference type="EMBL" id="CAF3576689.1"/>
    </source>
</evidence>
<organism evidence="3 9">
    <name type="scientific">Rotaria socialis</name>
    <dbReference type="NCBI Taxonomy" id="392032"/>
    <lineage>
        <taxon>Eukaryota</taxon>
        <taxon>Metazoa</taxon>
        <taxon>Spiralia</taxon>
        <taxon>Gnathifera</taxon>
        <taxon>Rotifera</taxon>
        <taxon>Eurotatoria</taxon>
        <taxon>Bdelloidea</taxon>
        <taxon>Philodinida</taxon>
        <taxon>Philodinidae</taxon>
        <taxon>Rotaria</taxon>
    </lineage>
</organism>
<sequence>MIQSDQCNAYSSCFLLVNNDAVRSEAYLPLNKTKFLRRSPIKIRNDRSALNAIGLCSRSSFSDCLIIITAVAAAAPEPNSPVNLIPI</sequence>
<evidence type="ECO:0000313" key="4">
    <source>
        <dbReference type="EMBL" id="CAF3585094.1"/>
    </source>
</evidence>
<dbReference type="Proteomes" id="UP000663872">
    <property type="component" value="Unassembled WGS sequence"/>
</dbReference>
<evidence type="ECO:0000313" key="5">
    <source>
        <dbReference type="EMBL" id="CAF4459619.1"/>
    </source>
</evidence>
<accession>A0A818M7P6</accession>
<name>A0A818M7P6_9BILA</name>
<reference evidence="3" key="1">
    <citation type="submission" date="2021-02" db="EMBL/GenBank/DDBJ databases">
        <authorList>
            <person name="Nowell W R."/>
        </authorList>
    </citation>
    <scope>NUCLEOTIDE SEQUENCE</scope>
</reference>
<dbReference type="Proteomes" id="UP000663825">
    <property type="component" value="Unassembled WGS sequence"/>
</dbReference>
<evidence type="ECO:0000313" key="8">
    <source>
        <dbReference type="EMBL" id="CAF4826644.1"/>
    </source>
</evidence>
<evidence type="ECO:0000313" key="10">
    <source>
        <dbReference type="Proteomes" id="UP000663873"/>
    </source>
</evidence>
<dbReference type="AlphaFoldDB" id="A0A818M7P6"/>
<protein>
    <submittedName>
        <fullName evidence="3">Uncharacterized protein</fullName>
    </submittedName>
</protein>
<dbReference type="EMBL" id="CAJNYD010004264">
    <property type="protein sequence ID" value="CAF3585094.1"/>
    <property type="molecule type" value="Genomic_DNA"/>
</dbReference>
<dbReference type="EMBL" id="CAJNXB010001583">
    <property type="protein sequence ID" value="CAF3179453.1"/>
    <property type="molecule type" value="Genomic_DNA"/>
</dbReference>
<dbReference type="Proteomes" id="UP000663848">
    <property type="component" value="Unassembled WGS sequence"/>
</dbReference>